<dbReference type="SUPFAM" id="SSF53335">
    <property type="entry name" value="S-adenosyl-L-methionine-dependent methyltransferases"/>
    <property type="match status" value="1"/>
</dbReference>
<evidence type="ECO:0000313" key="5">
    <source>
        <dbReference type="Proteomes" id="UP000245051"/>
    </source>
</evidence>
<dbReference type="InterPro" id="IPR025714">
    <property type="entry name" value="Methyltranfer_dom"/>
</dbReference>
<dbReference type="InterPro" id="IPR029063">
    <property type="entry name" value="SAM-dependent_MTases_sf"/>
</dbReference>
<dbReference type="PANTHER" id="PTHR44942">
    <property type="entry name" value="METHYLTRANSF_11 DOMAIN-CONTAINING PROTEIN"/>
    <property type="match status" value="1"/>
</dbReference>
<dbReference type="RefSeq" id="WP_109293895.1">
    <property type="nucleotide sequence ID" value="NZ_CP029254.1"/>
</dbReference>
<gene>
    <name evidence="4" type="ORF">DDQ41_08215</name>
</gene>
<dbReference type="Pfam" id="PF13847">
    <property type="entry name" value="Methyltransf_31"/>
    <property type="match status" value="1"/>
</dbReference>
<name>A0ABM6V4V0_9ACTN</name>
<feature type="domain" description="Methyltransferase" evidence="3">
    <location>
        <begin position="60"/>
        <end position="170"/>
    </location>
</feature>
<dbReference type="PANTHER" id="PTHR44942:SF4">
    <property type="entry name" value="METHYLTRANSFERASE TYPE 11 DOMAIN-CONTAINING PROTEIN"/>
    <property type="match status" value="1"/>
</dbReference>
<reference evidence="4 5" key="1">
    <citation type="submission" date="2018-05" db="EMBL/GenBank/DDBJ databases">
        <title>Complete genome sequence of the Type Strain of Streptomyces spongiicola HNM0071, the producer of staurosporine.</title>
        <authorList>
            <person name="Zhou S."/>
            <person name="Huang X."/>
        </authorList>
    </citation>
    <scope>NUCLEOTIDE SEQUENCE [LARGE SCALE GENOMIC DNA]</scope>
    <source>
        <strain evidence="4 5">HNM0071</strain>
    </source>
</reference>
<evidence type="ECO:0000256" key="1">
    <source>
        <dbReference type="ARBA" id="ARBA00022603"/>
    </source>
</evidence>
<dbReference type="Proteomes" id="UP000245051">
    <property type="component" value="Chromosome"/>
</dbReference>
<organism evidence="4 5">
    <name type="scientific">Streptomyces spongiicola</name>
    <dbReference type="NCBI Taxonomy" id="1690221"/>
    <lineage>
        <taxon>Bacteria</taxon>
        <taxon>Bacillati</taxon>
        <taxon>Actinomycetota</taxon>
        <taxon>Actinomycetes</taxon>
        <taxon>Kitasatosporales</taxon>
        <taxon>Streptomycetaceae</taxon>
        <taxon>Streptomyces</taxon>
    </lineage>
</organism>
<keyword evidence="5" id="KW-1185">Reference proteome</keyword>
<dbReference type="CDD" id="cd02440">
    <property type="entry name" value="AdoMet_MTases"/>
    <property type="match status" value="1"/>
</dbReference>
<evidence type="ECO:0000259" key="3">
    <source>
        <dbReference type="Pfam" id="PF13847"/>
    </source>
</evidence>
<keyword evidence="2" id="KW-0808">Transferase</keyword>
<evidence type="ECO:0000313" key="4">
    <source>
        <dbReference type="EMBL" id="AWK08910.1"/>
    </source>
</evidence>
<keyword evidence="1" id="KW-0489">Methyltransferase</keyword>
<proteinExistence type="predicted"/>
<dbReference type="InterPro" id="IPR051052">
    <property type="entry name" value="Diverse_substrate_MTase"/>
</dbReference>
<evidence type="ECO:0000256" key="2">
    <source>
        <dbReference type="ARBA" id="ARBA00022679"/>
    </source>
</evidence>
<dbReference type="Gene3D" id="3.40.50.150">
    <property type="entry name" value="Vaccinia Virus protein VP39"/>
    <property type="match status" value="1"/>
</dbReference>
<dbReference type="EMBL" id="CP029254">
    <property type="protein sequence ID" value="AWK08910.1"/>
    <property type="molecule type" value="Genomic_DNA"/>
</dbReference>
<sequence length="212" mass="23560">MTSPIPRTEQGAARDAAVTAVPPTRHPGYWDDVFAKGTQFRPVSEDELGWFRAHTRPATGMTAIDVGCGRGDLAHTLAEWGLHTTGYDFSPLVVKEAAETYNHPRLRYREHDFNAGAIPNDLAPEGADIVVCRLVMAFLDRARFLTDVRRWLRPDGVLYVMTPVYEKQSDHAHRGVREEAIARLGDGWAETTRYDLCDDGCVTAVVLRGPQG</sequence>
<protein>
    <recommendedName>
        <fullName evidence="3">Methyltransferase domain-containing protein</fullName>
    </recommendedName>
</protein>
<accession>A0ABM6V4V0</accession>